<dbReference type="InterPro" id="IPR005511">
    <property type="entry name" value="SMP-30"/>
</dbReference>
<dbReference type="PANTHER" id="PTHR10907">
    <property type="entry name" value="REGUCALCIN"/>
    <property type="match status" value="1"/>
</dbReference>
<name>A0A5R8K8B7_9BACT</name>
<dbReference type="Gene3D" id="2.120.10.30">
    <property type="entry name" value="TolB, C-terminal domain"/>
    <property type="match status" value="1"/>
</dbReference>
<dbReference type="GO" id="GO:0019853">
    <property type="term" value="P:L-ascorbic acid biosynthetic process"/>
    <property type="evidence" value="ECO:0007669"/>
    <property type="project" value="TreeGrafter"/>
</dbReference>
<reference evidence="5 6" key="1">
    <citation type="submission" date="2019-05" db="EMBL/GenBank/DDBJ databases">
        <title>Verrucobacter flavum gen. nov., sp. nov. a new member of the family Verrucomicrobiaceae.</title>
        <authorList>
            <person name="Szuroczki S."/>
            <person name="Abbaszade G."/>
            <person name="Szabo A."/>
            <person name="Felfoldi T."/>
            <person name="Schumann P."/>
            <person name="Boka K."/>
            <person name="Keki Z."/>
            <person name="Toumi M."/>
            <person name="Toth E."/>
        </authorList>
    </citation>
    <scope>NUCLEOTIDE SEQUENCE [LARGE SCALE GENOMIC DNA]</scope>
    <source>
        <strain evidence="5 6">MG-N-17</strain>
    </source>
</reference>
<keyword evidence="3" id="KW-0862">Zinc</keyword>
<dbReference type="RefSeq" id="WP_138088464.1">
    <property type="nucleotide sequence ID" value="NZ_VAUV01000022.1"/>
</dbReference>
<organism evidence="5 6">
    <name type="scientific">Phragmitibacter flavus</name>
    <dbReference type="NCBI Taxonomy" id="2576071"/>
    <lineage>
        <taxon>Bacteria</taxon>
        <taxon>Pseudomonadati</taxon>
        <taxon>Verrucomicrobiota</taxon>
        <taxon>Verrucomicrobiia</taxon>
        <taxon>Verrucomicrobiales</taxon>
        <taxon>Verrucomicrobiaceae</taxon>
        <taxon>Phragmitibacter</taxon>
    </lineage>
</organism>
<feature type="active site" description="Proton donor/acceptor" evidence="2">
    <location>
        <position position="193"/>
    </location>
</feature>
<gene>
    <name evidence="5" type="ORF">FEM03_21960</name>
</gene>
<dbReference type="Pfam" id="PF08450">
    <property type="entry name" value="SGL"/>
    <property type="match status" value="1"/>
</dbReference>
<evidence type="ECO:0000313" key="5">
    <source>
        <dbReference type="EMBL" id="TLD68587.1"/>
    </source>
</evidence>
<dbReference type="Proteomes" id="UP000306196">
    <property type="component" value="Unassembled WGS sequence"/>
</dbReference>
<evidence type="ECO:0000256" key="3">
    <source>
        <dbReference type="PIRSR" id="PIRSR605511-2"/>
    </source>
</evidence>
<dbReference type="EMBL" id="VAUV01000022">
    <property type="protein sequence ID" value="TLD68587.1"/>
    <property type="molecule type" value="Genomic_DNA"/>
</dbReference>
<protein>
    <submittedName>
        <fullName evidence="5">SMP-30/gluconolactonase/LRE family protein</fullName>
    </submittedName>
</protein>
<evidence type="ECO:0000256" key="1">
    <source>
        <dbReference type="ARBA" id="ARBA00008853"/>
    </source>
</evidence>
<proteinExistence type="inferred from homology"/>
<dbReference type="PANTHER" id="PTHR10907:SF47">
    <property type="entry name" value="REGUCALCIN"/>
    <property type="match status" value="1"/>
</dbReference>
<comment type="cofactor">
    <cofactor evidence="3">
        <name>Zn(2+)</name>
        <dbReference type="ChEBI" id="CHEBI:29105"/>
    </cofactor>
    <text evidence="3">Binds 1 divalent metal cation per subunit.</text>
</comment>
<dbReference type="OrthoDB" id="2633250at2"/>
<accession>A0A5R8K8B7</accession>
<dbReference type="GO" id="GO:0004341">
    <property type="term" value="F:gluconolactonase activity"/>
    <property type="evidence" value="ECO:0007669"/>
    <property type="project" value="TreeGrafter"/>
</dbReference>
<dbReference type="AlphaFoldDB" id="A0A5R8K8B7"/>
<evidence type="ECO:0000259" key="4">
    <source>
        <dbReference type="Pfam" id="PF08450"/>
    </source>
</evidence>
<dbReference type="InterPro" id="IPR011042">
    <property type="entry name" value="6-blade_b-propeller_TolB-like"/>
</dbReference>
<dbReference type="PRINTS" id="PR01790">
    <property type="entry name" value="SMP30FAMILY"/>
</dbReference>
<feature type="binding site" evidence="3">
    <location>
        <position position="193"/>
    </location>
    <ligand>
        <name>a divalent metal cation</name>
        <dbReference type="ChEBI" id="CHEBI:60240"/>
    </ligand>
</feature>
<feature type="domain" description="SMP-30/Gluconolactonase/LRE-like region" evidence="4">
    <location>
        <begin position="11"/>
        <end position="253"/>
    </location>
</feature>
<keyword evidence="6" id="KW-1185">Reference proteome</keyword>
<feature type="binding site" evidence="3">
    <location>
        <position position="94"/>
    </location>
    <ligand>
        <name>substrate</name>
    </ligand>
</feature>
<evidence type="ECO:0000313" key="6">
    <source>
        <dbReference type="Proteomes" id="UP000306196"/>
    </source>
</evidence>
<comment type="similarity">
    <text evidence="1">Belongs to the SMP-30/CGR1 family.</text>
</comment>
<dbReference type="InterPro" id="IPR013658">
    <property type="entry name" value="SGL"/>
</dbReference>
<evidence type="ECO:0000256" key="2">
    <source>
        <dbReference type="PIRSR" id="PIRSR605511-1"/>
    </source>
</evidence>
<sequence length="273" mass="29693">MSPLPTPKTQWGEGPIWHKESLYYVDIEGHQVLRYTPSTNHVKTWPTGERVGTVVPRGSTGLVIAGASGFAFLDEVTGEIRPIGDPEADIDHTRFNDGKCDPAGRFWAGTIDLNSPRQPVASLYCLDPELTFSTKLKGVTNSNGLAWTSDTKTFYYIDTPRKNVLAFDYDLDTGTITNERIAFDTSSLSGNPDGMTIDSDDNLWIAFCRAGTIRCINPRTGSVLQEIVVPNDDNVTACAFGGEDLGDLYITSGEHLYVTRPGATGVPAYTFGG</sequence>
<feature type="binding site" evidence="3">
    <location>
        <position position="143"/>
    </location>
    <ligand>
        <name>a divalent metal cation</name>
        <dbReference type="ChEBI" id="CHEBI:60240"/>
    </ligand>
</feature>
<feature type="binding site" evidence="3">
    <location>
        <position position="13"/>
    </location>
    <ligand>
        <name>a divalent metal cation</name>
        <dbReference type="ChEBI" id="CHEBI:60240"/>
    </ligand>
</feature>
<keyword evidence="3" id="KW-0479">Metal-binding</keyword>
<dbReference type="GO" id="GO:0005509">
    <property type="term" value="F:calcium ion binding"/>
    <property type="evidence" value="ECO:0007669"/>
    <property type="project" value="TreeGrafter"/>
</dbReference>
<dbReference type="SUPFAM" id="SSF63829">
    <property type="entry name" value="Calcium-dependent phosphotriesterase"/>
    <property type="match status" value="1"/>
</dbReference>
<comment type="caution">
    <text evidence="5">The sequence shown here is derived from an EMBL/GenBank/DDBJ whole genome shotgun (WGS) entry which is preliminary data.</text>
</comment>
<feature type="binding site" evidence="3">
    <location>
        <position position="96"/>
    </location>
    <ligand>
        <name>substrate</name>
    </ligand>
</feature>